<accession>A0AAD7Z583</accession>
<feature type="non-terminal residue" evidence="2">
    <location>
        <position position="54"/>
    </location>
</feature>
<evidence type="ECO:0000313" key="3">
    <source>
        <dbReference type="Proteomes" id="UP001233999"/>
    </source>
</evidence>
<keyword evidence="1" id="KW-0812">Transmembrane</keyword>
<dbReference type="EMBL" id="JASPKZ010010653">
    <property type="protein sequence ID" value="KAJ9574134.1"/>
    <property type="molecule type" value="Genomic_DNA"/>
</dbReference>
<gene>
    <name evidence="2" type="ORF">L9F63_008467</name>
</gene>
<keyword evidence="1" id="KW-0472">Membrane</keyword>
<organism evidence="2 3">
    <name type="scientific">Diploptera punctata</name>
    <name type="common">Pacific beetle cockroach</name>
    <dbReference type="NCBI Taxonomy" id="6984"/>
    <lineage>
        <taxon>Eukaryota</taxon>
        <taxon>Metazoa</taxon>
        <taxon>Ecdysozoa</taxon>
        <taxon>Arthropoda</taxon>
        <taxon>Hexapoda</taxon>
        <taxon>Insecta</taxon>
        <taxon>Pterygota</taxon>
        <taxon>Neoptera</taxon>
        <taxon>Polyneoptera</taxon>
        <taxon>Dictyoptera</taxon>
        <taxon>Blattodea</taxon>
        <taxon>Blaberoidea</taxon>
        <taxon>Blaberidae</taxon>
        <taxon>Diplopterinae</taxon>
        <taxon>Diploptera</taxon>
    </lineage>
</organism>
<name>A0AAD7Z583_DIPPU</name>
<dbReference type="AlphaFoldDB" id="A0AAD7Z583"/>
<feature type="non-terminal residue" evidence="2">
    <location>
        <position position="1"/>
    </location>
</feature>
<reference evidence="2" key="2">
    <citation type="submission" date="2023-05" db="EMBL/GenBank/DDBJ databases">
        <authorList>
            <person name="Fouks B."/>
        </authorList>
    </citation>
    <scope>NUCLEOTIDE SEQUENCE</scope>
    <source>
        <strain evidence="2">Stay&amp;Tobe</strain>
        <tissue evidence="2">Testes</tissue>
    </source>
</reference>
<evidence type="ECO:0000313" key="2">
    <source>
        <dbReference type="EMBL" id="KAJ9574134.1"/>
    </source>
</evidence>
<proteinExistence type="predicted"/>
<evidence type="ECO:0000256" key="1">
    <source>
        <dbReference type="SAM" id="Phobius"/>
    </source>
</evidence>
<feature type="transmembrane region" description="Helical" evidence="1">
    <location>
        <begin position="12"/>
        <end position="32"/>
    </location>
</feature>
<keyword evidence="1" id="KW-1133">Transmembrane helix</keyword>
<reference evidence="2" key="1">
    <citation type="journal article" date="2023" name="IScience">
        <title>Live-bearing cockroach genome reveals convergent evolutionary mechanisms linked to viviparity in insects and beyond.</title>
        <authorList>
            <person name="Fouks B."/>
            <person name="Harrison M.C."/>
            <person name="Mikhailova A.A."/>
            <person name="Marchal E."/>
            <person name="English S."/>
            <person name="Carruthers M."/>
            <person name="Jennings E.C."/>
            <person name="Chiamaka E.L."/>
            <person name="Frigard R.A."/>
            <person name="Pippel M."/>
            <person name="Attardo G.M."/>
            <person name="Benoit J.B."/>
            <person name="Bornberg-Bauer E."/>
            <person name="Tobe S.S."/>
        </authorList>
    </citation>
    <scope>NUCLEOTIDE SEQUENCE</scope>
    <source>
        <strain evidence="2">Stay&amp;Tobe</strain>
    </source>
</reference>
<sequence>AFVLPGVVLRSPFPCLIILIIAGISALLACHFSSSVSVSHSSTSPTDVASCSAI</sequence>
<comment type="caution">
    <text evidence="2">The sequence shown here is derived from an EMBL/GenBank/DDBJ whole genome shotgun (WGS) entry which is preliminary data.</text>
</comment>
<dbReference type="Proteomes" id="UP001233999">
    <property type="component" value="Unassembled WGS sequence"/>
</dbReference>
<protein>
    <submittedName>
        <fullName evidence="2">Uncharacterized protein</fullName>
    </submittedName>
</protein>
<keyword evidence="3" id="KW-1185">Reference proteome</keyword>